<dbReference type="NCBIfam" id="NF038114">
    <property type="entry name" value="rightmost"/>
    <property type="match status" value="1"/>
</dbReference>
<proteinExistence type="predicted"/>
<reference evidence="1" key="1">
    <citation type="journal article" date="2020" name="bioRxiv">
        <title>Comparative genomics of Chlamydomonas.</title>
        <authorList>
            <person name="Craig R.J."/>
            <person name="Hasan A.R."/>
            <person name="Ness R.W."/>
            <person name="Keightley P.D."/>
        </authorList>
    </citation>
    <scope>NUCLEOTIDE SEQUENCE</scope>
    <source>
        <strain evidence="1">CCAP 11/173</strain>
    </source>
</reference>
<gene>
    <name evidence="1" type="ORF">HYH02_009999</name>
</gene>
<accession>A0A835TME0</accession>
<dbReference type="OrthoDB" id="559858at2759"/>
<keyword evidence="2" id="KW-1185">Reference proteome</keyword>
<dbReference type="AlphaFoldDB" id="A0A835TME0"/>
<name>A0A835TME0_9CHLO</name>
<evidence type="ECO:0000313" key="1">
    <source>
        <dbReference type="EMBL" id="KAG2441411.1"/>
    </source>
</evidence>
<sequence>MTWNPDGINPGGNIVGSSASCNLPGNAWAISTANQIASGNVTGSRYTTFRQTITITKPADSLNCVYSFRLCCRSPDTVFSNMGSYDIFIQTAYRAAVTSSFSTTAPPVVPVAKAATSSGYGSAFIPVISDAGLDYTCNINQGGIPGFTYPTAEIRAVKVPGGCRFNSGSPGTNRLIGDKAPVPLRVATPDNTHYQVVDATAAPTVVITRSGAVIPSGSTVQFARGVTSVITFTGATAVAASTSTLTAVNTAALPPGSALTPRNGGSTLASVFTYTPGAADPLTGVITVVFTDNFGQLATGSLSYNIDIVKPVVTPPANKVAEAVSSTGATVSYSGASAGGSCAFGGFQAPAPRDPATIDSVTATQTLPAKWTLDGSDFGLGILASGSPYLVLIDCTTKAALPNQSGVPTPTDMSSQLKKSTDGGVTTYQLNYPLQGKNLVRGACYSLNFVFNICPLSTRQWLFKVK</sequence>
<evidence type="ECO:0000313" key="2">
    <source>
        <dbReference type="Proteomes" id="UP000613740"/>
    </source>
</evidence>
<protein>
    <submittedName>
        <fullName evidence="1">Uncharacterized protein</fullName>
    </submittedName>
</protein>
<organism evidence="1 2">
    <name type="scientific">Chlamydomonas schloesseri</name>
    <dbReference type="NCBI Taxonomy" id="2026947"/>
    <lineage>
        <taxon>Eukaryota</taxon>
        <taxon>Viridiplantae</taxon>
        <taxon>Chlorophyta</taxon>
        <taxon>core chlorophytes</taxon>
        <taxon>Chlorophyceae</taxon>
        <taxon>CS clade</taxon>
        <taxon>Chlamydomonadales</taxon>
        <taxon>Chlamydomonadaceae</taxon>
        <taxon>Chlamydomonas</taxon>
    </lineage>
</organism>
<comment type="caution">
    <text evidence="1">The sequence shown here is derived from an EMBL/GenBank/DDBJ whole genome shotgun (WGS) entry which is preliminary data.</text>
</comment>
<dbReference type="Proteomes" id="UP000613740">
    <property type="component" value="Unassembled WGS sequence"/>
</dbReference>
<dbReference type="EMBL" id="JAEHOD010000035">
    <property type="protein sequence ID" value="KAG2441411.1"/>
    <property type="molecule type" value="Genomic_DNA"/>
</dbReference>